<dbReference type="STRING" id="212667.VFDL14_16755"/>
<name>A0A066UQS2_9VIBR</name>
<proteinExistence type="predicted"/>
<protein>
    <recommendedName>
        <fullName evidence="1">diguanylate cyclase</fullName>
        <ecNumber evidence="1">2.7.7.65</ecNumber>
    </recommendedName>
</protein>
<comment type="caution">
    <text evidence="5">The sequence shown here is derived from an EMBL/GenBank/DDBJ whole genome shotgun (WGS) entry which is preliminary data.</text>
</comment>
<reference evidence="4 7" key="2">
    <citation type="submission" date="2019-09" db="EMBL/GenBank/DDBJ databases">
        <title>Whole genome sequence of Vibrio fortis.</title>
        <authorList>
            <person name="Das S.K."/>
        </authorList>
    </citation>
    <scope>NUCLEOTIDE SEQUENCE [LARGE SCALE GENOMIC DNA]</scope>
    <source>
        <strain evidence="4 7">AN60</strain>
    </source>
</reference>
<dbReference type="Pfam" id="PF20975">
    <property type="entry name" value="DGCcoil"/>
    <property type="match status" value="1"/>
</dbReference>
<dbReference type="Gene3D" id="3.30.70.270">
    <property type="match status" value="1"/>
</dbReference>
<dbReference type="Proteomes" id="UP000027219">
    <property type="component" value="Unassembled WGS sequence"/>
</dbReference>
<dbReference type="EC" id="2.7.7.65" evidence="1"/>
<evidence type="ECO:0000313" key="5">
    <source>
        <dbReference type="EMBL" id="KDN28207.1"/>
    </source>
</evidence>
<dbReference type="InterPro" id="IPR029787">
    <property type="entry name" value="Nucleotide_cyclase"/>
</dbReference>
<dbReference type="Proteomes" id="UP000326789">
    <property type="component" value="Unassembled WGS sequence"/>
</dbReference>
<dbReference type="InterPro" id="IPR050469">
    <property type="entry name" value="Diguanylate_Cyclase"/>
</dbReference>
<dbReference type="RefSeq" id="WP_032551659.1">
    <property type="nucleotide sequence ID" value="NZ_JFFR01000023.1"/>
</dbReference>
<dbReference type="AlphaFoldDB" id="A0A066UQS2"/>
<dbReference type="InterPro" id="IPR043128">
    <property type="entry name" value="Rev_trsase/Diguanyl_cyclase"/>
</dbReference>
<organism evidence="5 6">
    <name type="scientific">Vibrio fortis</name>
    <dbReference type="NCBI Taxonomy" id="212667"/>
    <lineage>
        <taxon>Bacteria</taxon>
        <taxon>Pseudomonadati</taxon>
        <taxon>Pseudomonadota</taxon>
        <taxon>Gammaproteobacteria</taxon>
        <taxon>Vibrionales</taxon>
        <taxon>Vibrionaceae</taxon>
        <taxon>Vibrio</taxon>
    </lineage>
</organism>
<feature type="domain" description="GGDEF" evidence="3">
    <location>
        <begin position="391"/>
        <end position="521"/>
    </location>
</feature>
<dbReference type="GO" id="GO:1902201">
    <property type="term" value="P:negative regulation of bacterial-type flagellum-dependent cell motility"/>
    <property type="evidence" value="ECO:0007669"/>
    <property type="project" value="TreeGrafter"/>
</dbReference>
<evidence type="ECO:0000256" key="1">
    <source>
        <dbReference type="ARBA" id="ARBA00012528"/>
    </source>
</evidence>
<dbReference type="SUPFAM" id="SSF55073">
    <property type="entry name" value="Nucleotide cyclase"/>
    <property type="match status" value="1"/>
</dbReference>
<dbReference type="SMART" id="SM00267">
    <property type="entry name" value="GGDEF"/>
    <property type="match status" value="1"/>
</dbReference>
<keyword evidence="6" id="KW-1185">Reference proteome</keyword>
<dbReference type="NCBIfam" id="TIGR00254">
    <property type="entry name" value="GGDEF"/>
    <property type="match status" value="1"/>
</dbReference>
<dbReference type="OrthoDB" id="9812260at2"/>
<accession>A0A066UQS2</accession>
<evidence type="ECO:0000259" key="3">
    <source>
        <dbReference type="PROSITE" id="PS50887"/>
    </source>
</evidence>
<dbReference type="GO" id="GO:0005886">
    <property type="term" value="C:plasma membrane"/>
    <property type="evidence" value="ECO:0007669"/>
    <property type="project" value="TreeGrafter"/>
</dbReference>
<dbReference type="EMBL" id="VWSE01000003">
    <property type="protein sequence ID" value="KAB0290413.1"/>
    <property type="molecule type" value="Genomic_DNA"/>
</dbReference>
<evidence type="ECO:0000313" key="7">
    <source>
        <dbReference type="Proteomes" id="UP000326789"/>
    </source>
</evidence>
<reference evidence="5 6" key="1">
    <citation type="submission" date="2014-02" db="EMBL/GenBank/DDBJ databases">
        <title>Vibrio fortis Dalian14 Genome Sequencing.</title>
        <authorList>
            <person name="Wang Y."/>
            <person name="Song L."/>
            <person name="Liu G."/>
            <person name="Ding J."/>
        </authorList>
    </citation>
    <scope>NUCLEOTIDE SEQUENCE [LARGE SCALE GENOMIC DNA]</scope>
    <source>
        <strain evidence="5 6">Dalian14</strain>
    </source>
</reference>
<gene>
    <name evidence="4" type="ORF">F2P58_05715</name>
    <name evidence="5" type="ORF">VFDL14_16755</name>
</gene>
<dbReference type="PANTHER" id="PTHR45138:SF9">
    <property type="entry name" value="DIGUANYLATE CYCLASE DGCM-RELATED"/>
    <property type="match status" value="1"/>
</dbReference>
<dbReference type="CDD" id="cd01949">
    <property type="entry name" value="GGDEF"/>
    <property type="match status" value="1"/>
</dbReference>
<dbReference type="InterPro" id="IPR048516">
    <property type="entry name" value="DGCcoil"/>
</dbReference>
<sequence length="521" mass="59584">MGILEQDIQAQLHQLKTQLDQARLNQRDTSFKFIREQKVLKRIVTSLSDACVGTNDHLDENLIALREALQKQKDVSSMIPKLAVLERMLKQKTVAMEKQNGYLDQSIKHSGETLQRVTGLPAQIKRDLRNLLSFSEGNGSQKIDHAMKLLSIYERAVKIMATNSRSHFSDTDNSPEQAVLSDLSTELQHLITELDFEGESGDLLIDIRAKLLLGVTTENLFELTLQVLKLVIEGTNLERKKSEQFIEQLNASLSASIKTADQNSDQSQTYFEHRQSLNNELGNLVGKSQQSVEQATDIQVLKQSITPLLNEIASLSERLSHAEQKEQALIDRMSYGKTQLDSLYEVTQDYRRRLEDQAQRMLLDPLTKVYNRTAFTDRLELEYRRWIRAQHSLRVVLLDIDNFKAINDSFGYTAGDKALKIIARTMTKELSKTDTVARFSGEEFILLLPEQNDEYCHQVIQSIQTQVSRLPFKFRDQQITITLCAASTQFSQSDTPEEVLERLNRILTKAKQRGTNQLVWQ</sequence>
<dbReference type="PROSITE" id="PS50887">
    <property type="entry name" value="GGDEF"/>
    <property type="match status" value="1"/>
</dbReference>
<dbReference type="GO" id="GO:0043709">
    <property type="term" value="P:cell adhesion involved in single-species biofilm formation"/>
    <property type="evidence" value="ECO:0007669"/>
    <property type="project" value="TreeGrafter"/>
</dbReference>
<evidence type="ECO:0000256" key="2">
    <source>
        <dbReference type="ARBA" id="ARBA00034247"/>
    </source>
</evidence>
<dbReference type="Pfam" id="PF00990">
    <property type="entry name" value="GGDEF"/>
    <property type="match status" value="1"/>
</dbReference>
<evidence type="ECO:0000313" key="4">
    <source>
        <dbReference type="EMBL" id="KAB0290413.1"/>
    </source>
</evidence>
<evidence type="ECO:0000313" key="6">
    <source>
        <dbReference type="Proteomes" id="UP000027219"/>
    </source>
</evidence>
<dbReference type="InterPro" id="IPR000160">
    <property type="entry name" value="GGDEF_dom"/>
</dbReference>
<dbReference type="EMBL" id="JFFR01000023">
    <property type="protein sequence ID" value="KDN28207.1"/>
    <property type="molecule type" value="Genomic_DNA"/>
</dbReference>
<comment type="catalytic activity">
    <reaction evidence="2">
        <text>2 GTP = 3',3'-c-di-GMP + 2 diphosphate</text>
        <dbReference type="Rhea" id="RHEA:24898"/>
        <dbReference type="ChEBI" id="CHEBI:33019"/>
        <dbReference type="ChEBI" id="CHEBI:37565"/>
        <dbReference type="ChEBI" id="CHEBI:58805"/>
        <dbReference type="EC" id="2.7.7.65"/>
    </reaction>
</comment>
<dbReference type="PANTHER" id="PTHR45138">
    <property type="entry name" value="REGULATORY COMPONENTS OF SENSORY TRANSDUCTION SYSTEM"/>
    <property type="match status" value="1"/>
</dbReference>
<dbReference type="GO" id="GO:0052621">
    <property type="term" value="F:diguanylate cyclase activity"/>
    <property type="evidence" value="ECO:0007669"/>
    <property type="project" value="UniProtKB-EC"/>
</dbReference>